<evidence type="ECO:0000256" key="2">
    <source>
        <dbReference type="ARBA" id="ARBA00022475"/>
    </source>
</evidence>
<sequence length="430" mass="50120">MSIISDDDFQAVTKVTNIKYIRIVKYNLKILNAWPSTLVGEMDSKYIRIRKTALMFVEAFCLLPQALYIRNSTGVLGFHELGHSYITMFMNIVAVSRLVLTFSVKYYEIVANFVNKIHLFHFKHQSEYAMETHLLVHKLSRFFTLYINLLLYSGVCVFNLTLVYTNYVSGALTNLRETEVPFQHALYMAVPFDYTTEYKGAIFIFWFNVIISYICSSIFCTFDLFLSLLVFHLWGHLRILIHNLENFPRPKQSYKPEGYANEVNYEWYTKEENKEVADRLKDIINHHIFITDYIKQMMNIFGPSLFVIYAFHQVSECLLLLQLAQLEAKAFFMYGPLTLTLVQQLIQLSFIFDMLQSMTSSLVRAVYSLPWECMDNPNRRIVNLLLSQCYRPLTPKALGVLDVGCKTMVAIFKNTLSYFIMLQTVAGMDK</sequence>
<keyword evidence="3 10" id="KW-0716">Sensory transduction</keyword>
<dbReference type="GO" id="GO:0005886">
    <property type="term" value="C:plasma membrane"/>
    <property type="evidence" value="ECO:0007669"/>
    <property type="project" value="UniProtKB-SubCell"/>
</dbReference>
<dbReference type="Pfam" id="PF02949">
    <property type="entry name" value="7tm_6"/>
    <property type="match status" value="1"/>
</dbReference>
<evidence type="ECO:0000256" key="4">
    <source>
        <dbReference type="ARBA" id="ARBA00022692"/>
    </source>
</evidence>
<evidence type="ECO:0000256" key="9">
    <source>
        <dbReference type="ARBA" id="ARBA00023224"/>
    </source>
</evidence>
<evidence type="ECO:0000313" key="11">
    <source>
        <dbReference type="EMBL" id="WPO56498.1"/>
    </source>
</evidence>
<dbReference type="PANTHER" id="PTHR21137:SF35">
    <property type="entry name" value="ODORANT RECEPTOR 19A-RELATED"/>
    <property type="match status" value="1"/>
</dbReference>
<evidence type="ECO:0000256" key="5">
    <source>
        <dbReference type="ARBA" id="ARBA00022725"/>
    </source>
</evidence>
<accession>A0AAU0QMQ0</accession>
<evidence type="ECO:0000256" key="7">
    <source>
        <dbReference type="ARBA" id="ARBA00023136"/>
    </source>
</evidence>
<keyword evidence="9 10" id="KW-0807">Transducer</keyword>
<proteinExistence type="evidence at transcript level"/>
<keyword evidence="5 10" id="KW-0552">Olfaction</keyword>
<reference evidence="11" key="1">
    <citation type="submission" date="2023-05" db="EMBL/GenBank/DDBJ databases">
        <authorList>
            <person name="Pathak J."/>
            <person name="Thiruvengadam V."/>
            <person name="Gracy G.R."/>
            <person name="M M."/>
        </authorList>
    </citation>
    <scope>NUCLEOTIDE SEQUENCE</scope>
    <source>
        <tissue evidence="11">Head and antenna</tissue>
    </source>
</reference>
<keyword evidence="7 10" id="KW-0472">Membrane</keyword>
<evidence type="ECO:0000256" key="3">
    <source>
        <dbReference type="ARBA" id="ARBA00022606"/>
    </source>
</evidence>
<evidence type="ECO:0000256" key="6">
    <source>
        <dbReference type="ARBA" id="ARBA00022989"/>
    </source>
</evidence>
<keyword evidence="8 10" id="KW-0675">Receptor</keyword>
<name>A0AAU0QMQ0_9NEOP</name>
<comment type="subcellular location">
    <subcellularLocation>
        <location evidence="1 10">Cell membrane</location>
        <topology evidence="1 10">Multi-pass membrane protein</topology>
    </subcellularLocation>
</comment>
<evidence type="ECO:0000256" key="1">
    <source>
        <dbReference type="ARBA" id="ARBA00004651"/>
    </source>
</evidence>
<keyword evidence="2" id="KW-1003">Cell membrane</keyword>
<dbReference type="GO" id="GO:0004984">
    <property type="term" value="F:olfactory receptor activity"/>
    <property type="evidence" value="ECO:0007669"/>
    <property type="project" value="InterPro"/>
</dbReference>
<dbReference type="InterPro" id="IPR004117">
    <property type="entry name" value="7tm6_olfct_rcpt"/>
</dbReference>
<dbReference type="EMBL" id="OQ970391">
    <property type="protein sequence ID" value="WPO56498.1"/>
    <property type="molecule type" value="mRNA"/>
</dbReference>
<feature type="transmembrane region" description="Helical" evidence="10">
    <location>
        <begin position="201"/>
        <end position="234"/>
    </location>
</feature>
<comment type="caution">
    <text evidence="10">Lacks conserved residue(s) required for the propagation of feature annotation.</text>
</comment>
<feature type="transmembrane region" description="Helical" evidence="10">
    <location>
        <begin position="331"/>
        <end position="352"/>
    </location>
</feature>
<keyword evidence="4 10" id="KW-0812">Transmembrane</keyword>
<evidence type="ECO:0000256" key="8">
    <source>
        <dbReference type="ARBA" id="ARBA00023170"/>
    </source>
</evidence>
<evidence type="ECO:0000256" key="10">
    <source>
        <dbReference type="RuleBase" id="RU351113"/>
    </source>
</evidence>
<keyword evidence="6 10" id="KW-1133">Transmembrane helix</keyword>
<dbReference type="GO" id="GO:0005549">
    <property type="term" value="F:odorant binding"/>
    <property type="evidence" value="ECO:0007669"/>
    <property type="project" value="InterPro"/>
</dbReference>
<dbReference type="GO" id="GO:0007165">
    <property type="term" value="P:signal transduction"/>
    <property type="evidence" value="ECO:0007669"/>
    <property type="project" value="UniProtKB-KW"/>
</dbReference>
<feature type="transmembrane region" description="Helical" evidence="10">
    <location>
        <begin position="52"/>
        <end position="69"/>
    </location>
</feature>
<organism evidence="11">
    <name type="scientific">Leucinodes orbonalis</name>
    <dbReference type="NCBI Taxonomy" id="711050"/>
    <lineage>
        <taxon>Eukaryota</taxon>
        <taxon>Metazoa</taxon>
        <taxon>Ecdysozoa</taxon>
        <taxon>Arthropoda</taxon>
        <taxon>Hexapoda</taxon>
        <taxon>Insecta</taxon>
        <taxon>Pterygota</taxon>
        <taxon>Neoptera</taxon>
        <taxon>Endopterygota</taxon>
        <taxon>Lepidoptera</taxon>
        <taxon>Glossata</taxon>
        <taxon>Ditrysia</taxon>
        <taxon>Pyraloidea</taxon>
        <taxon>Crambidae</taxon>
        <taxon>Spilomelinae</taxon>
        <taxon>Leucinodes</taxon>
    </lineage>
</organism>
<protein>
    <recommendedName>
        <fullName evidence="10">Odorant receptor</fullName>
    </recommendedName>
</protein>
<feature type="transmembrane region" description="Helical" evidence="10">
    <location>
        <begin position="81"/>
        <end position="100"/>
    </location>
</feature>
<comment type="similarity">
    <text evidence="10">Belongs to the insect chemoreceptor superfamily. Heteromeric odorant receptor channel (TC 1.A.69) family.</text>
</comment>
<dbReference type="AlphaFoldDB" id="A0AAU0QMQ0"/>
<feature type="transmembrane region" description="Helical" evidence="10">
    <location>
        <begin position="143"/>
        <end position="164"/>
    </location>
</feature>
<dbReference type="PANTHER" id="PTHR21137">
    <property type="entry name" value="ODORANT RECEPTOR"/>
    <property type="match status" value="1"/>
</dbReference>